<feature type="domain" description="INO80 complex subunit 3-like middle region" evidence="3">
    <location>
        <begin position="172"/>
        <end position="266"/>
    </location>
</feature>
<comment type="caution">
    <text evidence="4">The sequence shown here is derived from an EMBL/GenBank/DDBJ whole genome shotgun (WGS) entry which is preliminary data.</text>
</comment>
<evidence type="ECO:0000256" key="1">
    <source>
        <dbReference type="SAM" id="MobiDB-lite"/>
    </source>
</evidence>
<feature type="compositionally biased region" description="Basic residues" evidence="1">
    <location>
        <begin position="344"/>
        <end position="355"/>
    </location>
</feature>
<feature type="region of interest" description="Disordered" evidence="1">
    <location>
        <begin position="226"/>
        <end position="245"/>
    </location>
</feature>
<evidence type="ECO:0000259" key="3">
    <source>
        <dbReference type="Pfam" id="PF24244"/>
    </source>
</evidence>
<dbReference type="Pfam" id="PF24244">
    <property type="entry name" value="Iec3-like_M"/>
    <property type="match status" value="1"/>
</dbReference>
<feature type="domain" description="INO80 complex subunit 3 N-terminal" evidence="2">
    <location>
        <begin position="46"/>
        <end position="113"/>
    </location>
</feature>
<organism evidence="4 5">
    <name type="scientific">Lachnellula hyalina</name>
    <dbReference type="NCBI Taxonomy" id="1316788"/>
    <lineage>
        <taxon>Eukaryota</taxon>
        <taxon>Fungi</taxon>
        <taxon>Dikarya</taxon>
        <taxon>Ascomycota</taxon>
        <taxon>Pezizomycotina</taxon>
        <taxon>Leotiomycetes</taxon>
        <taxon>Helotiales</taxon>
        <taxon>Lachnaceae</taxon>
        <taxon>Lachnellula</taxon>
    </lineage>
</organism>
<proteinExistence type="predicted"/>
<dbReference type="GO" id="GO:0006338">
    <property type="term" value="P:chromatin remodeling"/>
    <property type="evidence" value="ECO:0007669"/>
    <property type="project" value="InterPro"/>
</dbReference>
<gene>
    <name evidence="4" type="ORF">LHYA1_G002799</name>
</gene>
<dbReference type="GeneID" id="41982997"/>
<reference evidence="4 5" key="1">
    <citation type="submission" date="2018-05" db="EMBL/GenBank/DDBJ databases">
        <title>Genome sequencing and assembly of the regulated plant pathogen Lachnellula willkommii and related sister species for the development of diagnostic species identification markers.</title>
        <authorList>
            <person name="Giroux E."/>
            <person name="Bilodeau G."/>
        </authorList>
    </citation>
    <scope>NUCLEOTIDE SEQUENCE [LARGE SCALE GENOMIC DNA]</scope>
    <source>
        <strain evidence="4 5">CBS 185.66</strain>
    </source>
</reference>
<dbReference type="OrthoDB" id="4095124at2759"/>
<dbReference type="GO" id="GO:0031011">
    <property type="term" value="C:Ino80 complex"/>
    <property type="evidence" value="ECO:0007669"/>
    <property type="project" value="InterPro"/>
</dbReference>
<evidence type="ECO:0000313" key="5">
    <source>
        <dbReference type="Proteomes" id="UP000431533"/>
    </source>
</evidence>
<feature type="region of interest" description="Disordered" evidence="1">
    <location>
        <begin position="261"/>
        <end position="391"/>
    </location>
</feature>
<accession>A0A8H8R4I9</accession>
<dbReference type="InterPro" id="IPR055449">
    <property type="entry name" value="Iec3-like_M"/>
</dbReference>
<dbReference type="Pfam" id="PF14612">
    <property type="entry name" value="Ino80_Iec3"/>
    <property type="match status" value="1"/>
</dbReference>
<feature type="compositionally biased region" description="Basic and acidic residues" evidence="1">
    <location>
        <begin position="322"/>
        <end position="343"/>
    </location>
</feature>
<dbReference type="InterPro" id="IPR032742">
    <property type="entry name" value="Iec3_N"/>
</dbReference>
<sequence length="391" mass="42843">MADTESPLARDTIMGDDGIIDQEKIQDAKPKYKSFRNQENTSDMPSNRKKFRKMMHVFDEKMHHSNSLYMREHQAEVKAKKLAQDNDRLLDLLLDINDSAQIAADKRFDLSASTPALSAVPPLVSDDDLAALSILQSPKGQRLAEEIQVMVKDKETAKRHSIQSGLKPPRPLSHLMATVPHLTTASPNVSSDLLSSLETPEGHEAPFSYLTPDQLDEYIEEIDAQIGNGPPVPRKKDQPDVQLRNPNSAYNWLRKHRPDCFLQDGEGSEKAHGKPGALRGAGKRASLPVPSKPDALEFVEEDGMGYDASLAGPGTGGKGKRKREDGDDGAYHPKSGRVDESGAKVKKPRQARKKKSEGSDEVPNPKGSRKSKKARASSSGIPEEPSELAPA</sequence>
<dbReference type="RefSeq" id="XP_031007245.1">
    <property type="nucleotide sequence ID" value="XM_031147773.1"/>
</dbReference>
<evidence type="ECO:0000313" key="4">
    <source>
        <dbReference type="EMBL" id="TVY28457.1"/>
    </source>
</evidence>
<protein>
    <submittedName>
        <fullName evidence="4">Uncharacterized protein</fullName>
    </submittedName>
</protein>
<dbReference type="EMBL" id="QGMH01000031">
    <property type="protein sequence ID" value="TVY28457.1"/>
    <property type="molecule type" value="Genomic_DNA"/>
</dbReference>
<dbReference type="Proteomes" id="UP000431533">
    <property type="component" value="Unassembled WGS sequence"/>
</dbReference>
<name>A0A8H8R4I9_9HELO</name>
<dbReference type="AlphaFoldDB" id="A0A8H8R4I9"/>
<keyword evidence="5" id="KW-1185">Reference proteome</keyword>
<evidence type="ECO:0000259" key="2">
    <source>
        <dbReference type="Pfam" id="PF14612"/>
    </source>
</evidence>